<feature type="coiled-coil region" evidence="1">
    <location>
        <begin position="203"/>
        <end position="230"/>
    </location>
</feature>
<evidence type="ECO:0000256" key="2">
    <source>
        <dbReference type="SAM" id="MobiDB-lite"/>
    </source>
</evidence>
<name>A0A397J661_9GLOM</name>
<dbReference type="AlphaFoldDB" id="A0A397J661"/>
<evidence type="ECO:0000256" key="3">
    <source>
        <dbReference type="SAM" id="SignalP"/>
    </source>
</evidence>
<organism evidence="4 5">
    <name type="scientific">Diversispora epigaea</name>
    <dbReference type="NCBI Taxonomy" id="1348612"/>
    <lineage>
        <taxon>Eukaryota</taxon>
        <taxon>Fungi</taxon>
        <taxon>Fungi incertae sedis</taxon>
        <taxon>Mucoromycota</taxon>
        <taxon>Glomeromycotina</taxon>
        <taxon>Glomeromycetes</taxon>
        <taxon>Diversisporales</taxon>
        <taxon>Diversisporaceae</taxon>
        <taxon>Diversispora</taxon>
    </lineage>
</organism>
<comment type="caution">
    <text evidence="4">The sequence shown here is derived from an EMBL/GenBank/DDBJ whole genome shotgun (WGS) entry which is preliminary data.</text>
</comment>
<evidence type="ECO:0000256" key="1">
    <source>
        <dbReference type="SAM" id="Coils"/>
    </source>
</evidence>
<keyword evidence="3" id="KW-0732">Signal</keyword>
<evidence type="ECO:0000313" key="5">
    <source>
        <dbReference type="Proteomes" id="UP000266861"/>
    </source>
</evidence>
<dbReference type="Proteomes" id="UP000266861">
    <property type="component" value="Unassembled WGS sequence"/>
</dbReference>
<sequence length="241" mass="27534">MLVSLLLTTLVGVSASVILSGYEKYIEIKERKNQKINENLGHDSQQGETFESSPEAATLDVQYETKIKNESKKENDNDKDENNSTQEESIKKVPIIDVTSKTEMLPISKLTGSNIEIKERKNQKINENLGHDSQQGETFESSPEAATLDVQYETKIKNESKKENDNDKDENNSTQEESIKKVPIIDVTSKTEMLPISKLTGSNMSEDERLNSLDDKLDELLSRVKKMREYREQKLQKKYQQ</sequence>
<feature type="compositionally biased region" description="Basic and acidic residues" evidence="2">
    <location>
        <begin position="152"/>
        <end position="171"/>
    </location>
</feature>
<feature type="region of interest" description="Disordered" evidence="2">
    <location>
        <begin position="37"/>
        <end position="92"/>
    </location>
</feature>
<feature type="signal peptide" evidence="3">
    <location>
        <begin position="1"/>
        <end position="15"/>
    </location>
</feature>
<dbReference type="EMBL" id="PQFF01000083">
    <property type="protein sequence ID" value="RHZ83819.1"/>
    <property type="molecule type" value="Genomic_DNA"/>
</dbReference>
<feature type="region of interest" description="Disordered" evidence="2">
    <location>
        <begin position="127"/>
        <end position="182"/>
    </location>
</feature>
<keyword evidence="1" id="KW-0175">Coiled coil</keyword>
<proteinExistence type="predicted"/>
<evidence type="ECO:0000313" key="4">
    <source>
        <dbReference type="EMBL" id="RHZ83819.1"/>
    </source>
</evidence>
<feature type="compositionally biased region" description="Basic and acidic residues" evidence="2">
    <location>
        <begin position="63"/>
        <end position="82"/>
    </location>
</feature>
<feature type="compositionally biased region" description="Polar residues" evidence="2">
    <location>
        <begin position="131"/>
        <end position="141"/>
    </location>
</feature>
<feature type="compositionally biased region" description="Polar residues" evidence="2">
    <location>
        <begin position="42"/>
        <end position="52"/>
    </location>
</feature>
<feature type="chain" id="PRO_5017270611" evidence="3">
    <location>
        <begin position="16"/>
        <end position="241"/>
    </location>
</feature>
<protein>
    <submittedName>
        <fullName evidence="4">Uncharacterized protein</fullName>
    </submittedName>
</protein>
<gene>
    <name evidence="4" type="ORF">Glove_87g246</name>
</gene>
<accession>A0A397J661</accession>
<keyword evidence="5" id="KW-1185">Reference proteome</keyword>
<reference evidence="4 5" key="1">
    <citation type="submission" date="2018-08" db="EMBL/GenBank/DDBJ databases">
        <title>Genome and evolution of the arbuscular mycorrhizal fungus Diversispora epigaea (formerly Glomus versiforme) and its bacterial endosymbionts.</title>
        <authorList>
            <person name="Sun X."/>
            <person name="Fei Z."/>
            <person name="Harrison M."/>
        </authorList>
    </citation>
    <scope>NUCLEOTIDE SEQUENCE [LARGE SCALE GENOMIC DNA]</scope>
    <source>
        <strain evidence="4 5">IT104</strain>
    </source>
</reference>